<comment type="caution">
    <text evidence="3">The sequence shown here is derived from an EMBL/GenBank/DDBJ whole genome shotgun (WGS) entry which is preliminary data.</text>
</comment>
<gene>
    <name evidence="3" type="ORF">M6B38_392965</name>
</gene>
<dbReference type="PANTHER" id="PTHR33122">
    <property type="entry name" value="LIPID BINDING PROTEIN-RELATED"/>
    <property type="match status" value="1"/>
</dbReference>
<dbReference type="Gene3D" id="1.10.110.10">
    <property type="entry name" value="Plant lipid-transfer and hydrophobic proteins"/>
    <property type="match status" value="1"/>
</dbReference>
<keyword evidence="4" id="KW-1185">Reference proteome</keyword>
<sequence length="107" mass="10776">MESSKKSSNSMMVVVVLVLVAAMAAAEQAGAICNMTSDGFDACKPSVTGPDPAEPSRGCCDALGAADLPCLCSYRNSVVLPSLGIDPGLAMQLPRKCGLPTPAGCEG</sequence>
<evidence type="ECO:0000256" key="1">
    <source>
        <dbReference type="SAM" id="SignalP"/>
    </source>
</evidence>
<dbReference type="InterPro" id="IPR036312">
    <property type="entry name" value="Bifun_inhib/LTP/seed_sf"/>
</dbReference>
<dbReference type="EMBL" id="JANAVB010024999">
    <property type="protein sequence ID" value="KAJ6821362.1"/>
    <property type="molecule type" value="Genomic_DNA"/>
</dbReference>
<reference evidence="3" key="1">
    <citation type="journal article" date="2023" name="GigaByte">
        <title>Genome assembly of the bearded iris, Iris pallida Lam.</title>
        <authorList>
            <person name="Bruccoleri R.E."/>
            <person name="Oakeley E.J."/>
            <person name="Faust A.M.E."/>
            <person name="Altorfer M."/>
            <person name="Dessus-Babus S."/>
            <person name="Burckhardt D."/>
            <person name="Oertli M."/>
            <person name="Naumann U."/>
            <person name="Petersen F."/>
            <person name="Wong J."/>
        </authorList>
    </citation>
    <scope>NUCLEOTIDE SEQUENCE</scope>
    <source>
        <strain evidence="3">GSM-AAB239-AS_SAM_17_03QT</strain>
    </source>
</reference>
<reference evidence="3" key="2">
    <citation type="submission" date="2023-04" db="EMBL/GenBank/DDBJ databases">
        <authorList>
            <person name="Bruccoleri R.E."/>
            <person name="Oakeley E.J."/>
            <person name="Faust A.-M."/>
            <person name="Dessus-Babus S."/>
            <person name="Altorfer M."/>
            <person name="Burckhardt D."/>
            <person name="Oertli M."/>
            <person name="Naumann U."/>
            <person name="Petersen F."/>
            <person name="Wong J."/>
        </authorList>
    </citation>
    <scope>NUCLEOTIDE SEQUENCE</scope>
    <source>
        <strain evidence="3">GSM-AAB239-AS_SAM_17_03QT</strain>
        <tissue evidence="3">Leaf</tissue>
    </source>
</reference>
<dbReference type="AlphaFoldDB" id="A0AAX6FYK7"/>
<dbReference type="GO" id="GO:0009627">
    <property type="term" value="P:systemic acquired resistance"/>
    <property type="evidence" value="ECO:0007669"/>
    <property type="project" value="InterPro"/>
</dbReference>
<dbReference type="InterPro" id="IPR039265">
    <property type="entry name" value="DIR1-like"/>
</dbReference>
<dbReference type="PANTHER" id="PTHR33122:SF60">
    <property type="entry name" value="LIPID-TRANSFER PROTEIN DIR1-RELATED"/>
    <property type="match status" value="1"/>
</dbReference>
<dbReference type="InterPro" id="IPR044741">
    <property type="entry name" value="NsLTP-like"/>
</dbReference>
<feature type="domain" description="Bifunctional inhibitor/plant lipid transfer protein/seed storage helical" evidence="2">
    <location>
        <begin position="15"/>
        <end position="104"/>
    </location>
</feature>
<evidence type="ECO:0000313" key="4">
    <source>
        <dbReference type="Proteomes" id="UP001140949"/>
    </source>
</evidence>
<dbReference type="CDD" id="cd04660">
    <property type="entry name" value="nsLTP_like"/>
    <property type="match status" value="1"/>
</dbReference>
<organism evidence="3 4">
    <name type="scientific">Iris pallida</name>
    <name type="common">Sweet iris</name>
    <dbReference type="NCBI Taxonomy" id="29817"/>
    <lineage>
        <taxon>Eukaryota</taxon>
        <taxon>Viridiplantae</taxon>
        <taxon>Streptophyta</taxon>
        <taxon>Embryophyta</taxon>
        <taxon>Tracheophyta</taxon>
        <taxon>Spermatophyta</taxon>
        <taxon>Magnoliopsida</taxon>
        <taxon>Liliopsida</taxon>
        <taxon>Asparagales</taxon>
        <taxon>Iridaceae</taxon>
        <taxon>Iridoideae</taxon>
        <taxon>Irideae</taxon>
        <taxon>Iris</taxon>
    </lineage>
</organism>
<evidence type="ECO:0000259" key="2">
    <source>
        <dbReference type="Pfam" id="PF14368"/>
    </source>
</evidence>
<dbReference type="Proteomes" id="UP001140949">
    <property type="component" value="Unassembled WGS sequence"/>
</dbReference>
<accession>A0AAX6FYK7</accession>
<keyword evidence="1" id="KW-0732">Signal</keyword>
<dbReference type="GO" id="GO:0005504">
    <property type="term" value="F:fatty acid binding"/>
    <property type="evidence" value="ECO:0007669"/>
    <property type="project" value="InterPro"/>
</dbReference>
<evidence type="ECO:0000313" key="3">
    <source>
        <dbReference type="EMBL" id="KAJ6821362.1"/>
    </source>
</evidence>
<name>A0AAX6FYK7_IRIPA</name>
<dbReference type="InterPro" id="IPR016140">
    <property type="entry name" value="Bifunc_inhib/LTP/seed_store"/>
</dbReference>
<dbReference type="Pfam" id="PF14368">
    <property type="entry name" value="LTP_2"/>
    <property type="match status" value="1"/>
</dbReference>
<dbReference type="SUPFAM" id="SSF47699">
    <property type="entry name" value="Bifunctional inhibitor/lipid-transfer protein/seed storage 2S albumin"/>
    <property type="match status" value="1"/>
</dbReference>
<proteinExistence type="predicted"/>
<protein>
    <submittedName>
        <fullName evidence="3">PVR3-like protein</fullName>
    </submittedName>
</protein>
<feature type="signal peptide" evidence="1">
    <location>
        <begin position="1"/>
        <end position="26"/>
    </location>
</feature>
<feature type="chain" id="PRO_5043668567" evidence="1">
    <location>
        <begin position="27"/>
        <end position="107"/>
    </location>
</feature>